<reference evidence="1 2" key="1">
    <citation type="submission" date="2018-11" db="EMBL/GenBank/DDBJ databases">
        <authorList>
            <consortium name="Pathogen Informatics"/>
        </authorList>
    </citation>
    <scope>NUCLEOTIDE SEQUENCE [LARGE SCALE GENOMIC DNA]</scope>
    <source>
        <strain>Denwood</strain>
        <strain evidence="2">Zambia</strain>
    </source>
</reference>
<dbReference type="AlphaFoldDB" id="A0A183PXK5"/>
<dbReference type="GO" id="GO:0032456">
    <property type="term" value="P:endocytic recycling"/>
    <property type="evidence" value="ECO:0007669"/>
    <property type="project" value="TreeGrafter"/>
</dbReference>
<dbReference type="GO" id="GO:0005829">
    <property type="term" value="C:cytosol"/>
    <property type="evidence" value="ECO:0007669"/>
    <property type="project" value="GOC"/>
</dbReference>
<dbReference type="EMBL" id="UZAL01041639">
    <property type="protein sequence ID" value="VDP78835.1"/>
    <property type="molecule type" value="Genomic_DNA"/>
</dbReference>
<gene>
    <name evidence="1" type="ORF">SMTD_LOCUS19091</name>
</gene>
<name>A0A183PXK5_9TREM</name>
<dbReference type="GO" id="GO:0042147">
    <property type="term" value="P:retrograde transport, endosome to Golgi"/>
    <property type="evidence" value="ECO:0007669"/>
    <property type="project" value="TreeGrafter"/>
</dbReference>
<sequence length="238" mass="27060">MSKSKSSESSNLQYSLHNEPTFQQNLANLKPALDPRILSRLAQLQNQFEHVLNSLAKTFSRPKLAHIFLINNYDLVISVLTEHGAADSSEVVRCREAVAKHMTSYIDEALSPYFGCLISFVRDVEARSTSESHHLSKNQDEVTQNIRSEEGIILSFIVKITLSMVIVVSMYLKESLWILDFLSTLLNLSETKFIIIGCLRYYFARLHIETKVGRLKFWITLAVNSSILSHVSNLLLKD</sequence>
<dbReference type="STRING" id="31246.A0A183PXK5"/>
<protein>
    <submittedName>
        <fullName evidence="1">Uncharacterized protein</fullName>
    </submittedName>
</protein>
<dbReference type="GO" id="GO:0006896">
    <property type="term" value="P:Golgi to vacuole transport"/>
    <property type="evidence" value="ECO:0007669"/>
    <property type="project" value="TreeGrafter"/>
</dbReference>
<dbReference type="InterPro" id="IPR007258">
    <property type="entry name" value="Vps52"/>
</dbReference>
<accession>A0A183PXK5</accession>
<evidence type="ECO:0000313" key="2">
    <source>
        <dbReference type="Proteomes" id="UP000269396"/>
    </source>
</evidence>
<dbReference type="PANTHER" id="PTHR14190">
    <property type="entry name" value="SUPPRESSOR OF ACTIN MUTATIONS 2/VACUOLAR PROTEIN SORTING 52"/>
    <property type="match status" value="1"/>
</dbReference>
<dbReference type="PANTHER" id="PTHR14190:SF7">
    <property type="entry name" value="VACUOLAR PROTEIN SORTING-ASSOCIATED PROTEIN 52 HOMOLOG"/>
    <property type="match status" value="1"/>
</dbReference>
<keyword evidence="2" id="KW-1185">Reference proteome</keyword>
<dbReference type="InterPro" id="IPR048361">
    <property type="entry name" value="Vps52_C"/>
</dbReference>
<evidence type="ECO:0000313" key="1">
    <source>
        <dbReference type="EMBL" id="VDP78835.1"/>
    </source>
</evidence>
<organism evidence="1 2">
    <name type="scientific">Schistosoma mattheei</name>
    <dbReference type="NCBI Taxonomy" id="31246"/>
    <lineage>
        <taxon>Eukaryota</taxon>
        <taxon>Metazoa</taxon>
        <taxon>Spiralia</taxon>
        <taxon>Lophotrochozoa</taxon>
        <taxon>Platyhelminthes</taxon>
        <taxon>Trematoda</taxon>
        <taxon>Digenea</taxon>
        <taxon>Strigeidida</taxon>
        <taxon>Schistosomatoidea</taxon>
        <taxon>Schistosomatidae</taxon>
        <taxon>Schistosoma</taxon>
    </lineage>
</organism>
<dbReference type="Pfam" id="PF20655">
    <property type="entry name" value="Vps52_C"/>
    <property type="match status" value="1"/>
</dbReference>
<dbReference type="Gene3D" id="1.20.1280.170">
    <property type="entry name" value="Exocyst complex component Exo70"/>
    <property type="match status" value="1"/>
</dbReference>
<dbReference type="Proteomes" id="UP000269396">
    <property type="component" value="Unassembled WGS sequence"/>
</dbReference>
<dbReference type="GO" id="GO:0019905">
    <property type="term" value="F:syntaxin binding"/>
    <property type="evidence" value="ECO:0007669"/>
    <property type="project" value="TreeGrafter"/>
</dbReference>
<proteinExistence type="predicted"/>
<dbReference type="GO" id="GO:0000938">
    <property type="term" value="C:GARP complex"/>
    <property type="evidence" value="ECO:0007669"/>
    <property type="project" value="TreeGrafter"/>
</dbReference>